<sequence length="265" mass="29576">MSRQIGLIKVKGNLDGVSFYQSNGENFVRMAKGPDKNRIMNDPAFKRTRENNREFSGSAIAAKACREALMPALKVADHRLTSRTLKLIRSVHSKSKGVRGERPIEISLNKGLLENFEFNETIKFTSIFKHKPEIEAAPDRISGKLSIPEFSLSEGFKPPKDATHLRFMYAMGTISDFAFDKATTKFNPVAPKLNGLYAVSYSEYFDINTIENVSVTLEASLANNPVLTDKVSVMHGVGIMFYKQEDDDALYPLKQGNAFKIVSVV</sequence>
<dbReference type="RefSeq" id="WP_254154844.1">
    <property type="nucleotide sequence ID" value="NZ_JAHESD010000041.1"/>
</dbReference>
<reference evidence="1 2" key="1">
    <citation type="submission" date="2021-05" db="EMBL/GenBank/DDBJ databases">
        <title>A Polyphasic approach of four new species of the genus Ohtaekwangia: Ohtaekwangia histidinii sp. nov., Ohtaekwangia cretensis sp. nov., Ohtaekwangia indiensis sp. nov., Ohtaekwangia reichenbachii sp. nov. from diverse environment.</title>
        <authorList>
            <person name="Octaviana S."/>
        </authorList>
    </citation>
    <scope>NUCLEOTIDE SEQUENCE [LARGE SCALE GENOMIC DNA]</scope>
    <source>
        <strain evidence="1 2">PWU20</strain>
    </source>
</reference>
<dbReference type="EMBL" id="JAHESD010000041">
    <property type="protein sequence ID" value="MBT1704883.1"/>
    <property type="molecule type" value="Genomic_DNA"/>
</dbReference>
<accession>A0ABS5VTZ0</accession>
<dbReference type="Proteomes" id="UP000772618">
    <property type="component" value="Unassembled WGS sequence"/>
</dbReference>
<protein>
    <submittedName>
        <fullName evidence="1">Uncharacterized protein</fullName>
    </submittedName>
</protein>
<keyword evidence="2" id="KW-1185">Reference proteome</keyword>
<evidence type="ECO:0000313" key="2">
    <source>
        <dbReference type="Proteomes" id="UP000772618"/>
    </source>
</evidence>
<organism evidence="1 2">
    <name type="scientific">Chryseosolibacter indicus</name>
    <dbReference type="NCBI Taxonomy" id="2782351"/>
    <lineage>
        <taxon>Bacteria</taxon>
        <taxon>Pseudomonadati</taxon>
        <taxon>Bacteroidota</taxon>
        <taxon>Cytophagia</taxon>
        <taxon>Cytophagales</taxon>
        <taxon>Chryseotaleaceae</taxon>
        <taxon>Chryseosolibacter</taxon>
    </lineage>
</organism>
<proteinExistence type="predicted"/>
<comment type="caution">
    <text evidence="1">The sequence shown here is derived from an EMBL/GenBank/DDBJ whole genome shotgun (WGS) entry which is preliminary data.</text>
</comment>
<name>A0ABS5VTZ0_9BACT</name>
<gene>
    <name evidence="1" type="ORF">KK060_16440</name>
</gene>
<evidence type="ECO:0000313" key="1">
    <source>
        <dbReference type="EMBL" id="MBT1704883.1"/>
    </source>
</evidence>